<feature type="transmembrane region" description="Helical" evidence="1">
    <location>
        <begin position="125"/>
        <end position="152"/>
    </location>
</feature>
<evidence type="ECO:0000313" key="2">
    <source>
        <dbReference type="EMBL" id="KAK5093439.1"/>
    </source>
</evidence>
<sequence>MSRQARLSRGWYGRMASITLVALSALATYEMRYTPASPGFSEHFVTIVDTKEYPERLELAIRSHYTGIANLDYGLRFLVAAFLPSAASFVREFQVLQAYFLVSFFPIISIYAVEAGRRGNKRAWTYYTTAWALLYQTVGGAIVIPLYCLAFMRDTARLEYYTTPSRQLPLPYARSLVPALLLGFLLPTITIYLPFDDPGLMIKQALTAFWQVTPLLVNLMLHFLQPFFSVSSSPPARKTADSDAETDATYVKRLYGICFVTSAAAHLGIVSLRLLDPKLSLIRVFLPKTELLPGSVAETLHFIFQWDYLLIFAASMLWACVAVHDLDVVGRTDVSLVQLGTAVVVGSVIFGPAATVVGAFWWREDKLRQEVKPKIS</sequence>
<organism evidence="2 3">
    <name type="scientific">Lithohypha guttulata</name>
    <dbReference type="NCBI Taxonomy" id="1690604"/>
    <lineage>
        <taxon>Eukaryota</taxon>
        <taxon>Fungi</taxon>
        <taxon>Dikarya</taxon>
        <taxon>Ascomycota</taxon>
        <taxon>Pezizomycotina</taxon>
        <taxon>Eurotiomycetes</taxon>
        <taxon>Chaetothyriomycetidae</taxon>
        <taxon>Chaetothyriales</taxon>
        <taxon>Trichomeriaceae</taxon>
        <taxon>Lithohypha</taxon>
    </lineage>
</organism>
<feature type="transmembrane region" description="Helical" evidence="1">
    <location>
        <begin position="336"/>
        <end position="362"/>
    </location>
</feature>
<feature type="transmembrane region" description="Helical" evidence="1">
    <location>
        <begin position="12"/>
        <end position="29"/>
    </location>
</feature>
<feature type="transmembrane region" description="Helical" evidence="1">
    <location>
        <begin position="306"/>
        <end position="324"/>
    </location>
</feature>
<evidence type="ECO:0000256" key="1">
    <source>
        <dbReference type="SAM" id="Phobius"/>
    </source>
</evidence>
<dbReference type="EMBL" id="JAVRRG010000043">
    <property type="protein sequence ID" value="KAK5093439.1"/>
    <property type="molecule type" value="Genomic_DNA"/>
</dbReference>
<feature type="transmembrane region" description="Helical" evidence="1">
    <location>
        <begin position="93"/>
        <end position="113"/>
    </location>
</feature>
<name>A0ABR0KCI6_9EURO</name>
<gene>
    <name evidence="2" type="ORF">LTR24_004292</name>
</gene>
<keyword evidence="1" id="KW-1133">Transmembrane helix</keyword>
<keyword evidence="1" id="KW-0472">Membrane</keyword>
<reference evidence="2 3" key="1">
    <citation type="submission" date="2023-08" db="EMBL/GenBank/DDBJ databases">
        <title>Black Yeasts Isolated from many extreme environments.</title>
        <authorList>
            <person name="Coleine C."/>
            <person name="Stajich J.E."/>
            <person name="Selbmann L."/>
        </authorList>
    </citation>
    <scope>NUCLEOTIDE SEQUENCE [LARGE SCALE GENOMIC DNA]</scope>
    <source>
        <strain evidence="2 3">CCFEE 5885</strain>
    </source>
</reference>
<feature type="transmembrane region" description="Helical" evidence="1">
    <location>
        <begin position="172"/>
        <end position="193"/>
    </location>
</feature>
<dbReference type="Proteomes" id="UP001345013">
    <property type="component" value="Unassembled WGS sequence"/>
</dbReference>
<proteinExistence type="predicted"/>
<feature type="transmembrane region" description="Helical" evidence="1">
    <location>
        <begin position="205"/>
        <end position="224"/>
    </location>
</feature>
<evidence type="ECO:0000313" key="3">
    <source>
        <dbReference type="Proteomes" id="UP001345013"/>
    </source>
</evidence>
<keyword evidence="3" id="KW-1185">Reference proteome</keyword>
<protein>
    <submittedName>
        <fullName evidence="2">Uncharacterized protein</fullName>
    </submittedName>
</protein>
<keyword evidence="1" id="KW-0812">Transmembrane</keyword>
<comment type="caution">
    <text evidence="2">The sequence shown here is derived from an EMBL/GenBank/DDBJ whole genome shotgun (WGS) entry which is preliminary data.</text>
</comment>
<accession>A0ABR0KCI6</accession>